<evidence type="ECO:0000313" key="2">
    <source>
        <dbReference type="Proteomes" id="UP000215256"/>
    </source>
</evidence>
<evidence type="ECO:0000313" key="1">
    <source>
        <dbReference type="EMBL" id="ASV88562.1"/>
    </source>
</evidence>
<sequence>MSSASTYRTIMSIEPEFIDIVFLRQVEFSNAEQANWSDASVD</sequence>
<proteinExistence type="predicted"/>
<dbReference type="EMBL" id="CP022605">
    <property type="protein sequence ID" value="ASV88562.1"/>
    <property type="molecule type" value="Genomic_DNA"/>
</dbReference>
<keyword evidence="1" id="KW-0614">Plasmid</keyword>
<dbReference type="Proteomes" id="UP000215256">
    <property type="component" value="Plasmid unnamed1"/>
</dbReference>
<protein>
    <submittedName>
        <fullName evidence="1">Uncharacterized protein</fullName>
    </submittedName>
</protein>
<name>A0A248UPN3_9HYPH</name>
<organism evidence="1 2">
    <name type="scientific">Ochrobactrum quorumnocens</name>
    <dbReference type="NCBI Taxonomy" id="271865"/>
    <lineage>
        <taxon>Bacteria</taxon>
        <taxon>Pseudomonadati</taxon>
        <taxon>Pseudomonadota</taxon>
        <taxon>Alphaproteobacteria</taxon>
        <taxon>Hyphomicrobiales</taxon>
        <taxon>Brucellaceae</taxon>
        <taxon>Brucella/Ochrobactrum group</taxon>
        <taxon>Ochrobactrum</taxon>
    </lineage>
</organism>
<accession>A0A248UPN3</accession>
<dbReference type="KEGG" id="och:CES85_3589"/>
<dbReference type="AlphaFoldDB" id="A0A248UPN3"/>
<reference evidence="1 2" key="1">
    <citation type="submission" date="2017-07" db="EMBL/GenBank/DDBJ databases">
        <title>Phylogenetic study on the rhizospheric bacterium Ochrobactrum sp. A44.</title>
        <authorList>
            <person name="Krzyzanowska D.M."/>
            <person name="Ossowicki A."/>
            <person name="Rajewska M."/>
            <person name="Maciag T."/>
            <person name="Kaczynski Z."/>
            <person name="Czerwicka M."/>
            <person name="Jafra S."/>
        </authorList>
    </citation>
    <scope>NUCLEOTIDE SEQUENCE [LARGE SCALE GENOMIC DNA]</scope>
    <source>
        <strain evidence="1 2">A44</strain>
        <plasmid evidence="1 2">unnamed1</plasmid>
    </source>
</reference>
<gene>
    <name evidence="1" type="ORF">CES85_3589</name>
</gene>
<geneLocation type="plasmid" evidence="1 2">
    <name>unnamed1</name>
</geneLocation>